<sequence length="346" mass="38126">MNSGRILSVQSHVAYGYVGGKAAAFPLQCLGYDVDVVNTVHYSNHAGYARAGGTKTTAAELREIFESMERNELLNPSRLLTGYIPNAEALSAVKGLAEKLTSENSNLTYLLDPVMGDSGRLYVAADVVPVYRDMLPLSTIITPNGFEVETLTNISLTCLDSLLQALTKLHVTHRVPHVVISSISLQPWLARMLPPDLRPTDEADHLLCITSSRRDDGSETPFRSTIHAQTVPLLPGYFSGVGDLFSALLLGHFDPSTPPSTALPRAAAQALARTHAVLSRTLEFSRSLPEEEQLPSDDEKDKQNPLRKTRRMRGRELRLVQSLDILTEKRDREMVELPGIWDVSMN</sequence>
<proteinExistence type="inferred from homology"/>
<feature type="domain" description="Pyridoxamine kinase/Phosphomethylpyrimidine kinase" evidence="8">
    <location>
        <begin position="81"/>
        <end position="182"/>
    </location>
</feature>
<protein>
    <recommendedName>
        <fullName evidence="2">pyridoxal kinase</fullName>
        <ecNumber evidence="2">2.7.1.35</ecNumber>
    </recommendedName>
</protein>
<comment type="similarity">
    <text evidence="1">Belongs to the pyridoxine kinase family.</text>
</comment>
<accession>A0A9P7UUC9</accession>
<dbReference type="Proteomes" id="UP001049176">
    <property type="component" value="Chromosome 3"/>
</dbReference>
<dbReference type="KEGG" id="more:E1B28_005547"/>
<dbReference type="GeneID" id="66074623"/>
<dbReference type="GO" id="GO:0009443">
    <property type="term" value="P:pyridoxal 5'-phosphate salvage"/>
    <property type="evidence" value="ECO:0007669"/>
    <property type="project" value="InterPro"/>
</dbReference>
<gene>
    <name evidence="9" type="ORF">E1B28_005547</name>
</gene>
<keyword evidence="4" id="KW-0547">Nucleotide-binding</keyword>
<keyword evidence="10" id="KW-1185">Reference proteome</keyword>
<dbReference type="AlphaFoldDB" id="A0A9P7UUC9"/>
<dbReference type="InterPro" id="IPR004625">
    <property type="entry name" value="PyrdxlKinase"/>
</dbReference>
<evidence type="ECO:0000313" key="9">
    <source>
        <dbReference type="EMBL" id="KAG7094727.1"/>
    </source>
</evidence>
<dbReference type="RefSeq" id="XP_043011197.1">
    <property type="nucleotide sequence ID" value="XM_043150112.1"/>
</dbReference>
<dbReference type="InterPro" id="IPR029056">
    <property type="entry name" value="Ribokinase-like"/>
</dbReference>
<dbReference type="NCBIfam" id="TIGR00687">
    <property type="entry name" value="pyridox_kin"/>
    <property type="match status" value="1"/>
</dbReference>
<feature type="region of interest" description="Disordered" evidence="7">
    <location>
        <begin position="284"/>
        <end position="313"/>
    </location>
</feature>
<dbReference type="OrthoDB" id="2104723at2759"/>
<dbReference type="PANTHER" id="PTHR10534:SF2">
    <property type="entry name" value="PYRIDOXAL KINASE"/>
    <property type="match status" value="1"/>
</dbReference>
<keyword evidence="5" id="KW-0418">Kinase</keyword>
<comment type="caution">
    <text evidence="9">The sequence shown here is derived from an EMBL/GenBank/DDBJ whole genome shotgun (WGS) entry which is preliminary data.</text>
</comment>
<evidence type="ECO:0000256" key="4">
    <source>
        <dbReference type="ARBA" id="ARBA00022741"/>
    </source>
</evidence>
<evidence type="ECO:0000256" key="6">
    <source>
        <dbReference type="ARBA" id="ARBA00022840"/>
    </source>
</evidence>
<evidence type="ECO:0000313" key="10">
    <source>
        <dbReference type="Proteomes" id="UP001049176"/>
    </source>
</evidence>
<dbReference type="GO" id="GO:0005829">
    <property type="term" value="C:cytosol"/>
    <property type="evidence" value="ECO:0007669"/>
    <property type="project" value="TreeGrafter"/>
</dbReference>
<evidence type="ECO:0000256" key="2">
    <source>
        <dbReference type="ARBA" id="ARBA00012104"/>
    </source>
</evidence>
<dbReference type="GO" id="GO:0005524">
    <property type="term" value="F:ATP binding"/>
    <property type="evidence" value="ECO:0007669"/>
    <property type="project" value="UniProtKB-KW"/>
</dbReference>
<evidence type="ECO:0000256" key="1">
    <source>
        <dbReference type="ARBA" id="ARBA00008805"/>
    </source>
</evidence>
<reference evidence="9" key="1">
    <citation type="journal article" date="2021" name="Genome Biol. Evol.">
        <title>The assembled and annotated genome of the fairy-ring fungus Marasmius oreades.</title>
        <authorList>
            <person name="Hiltunen M."/>
            <person name="Ament-Velasquez S.L."/>
            <person name="Johannesson H."/>
        </authorList>
    </citation>
    <scope>NUCLEOTIDE SEQUENCE</scope>
    <source>
        <strain evidence="9">03SP1</strain>
    </source>
</reference>
<keyword evidence="6" id="KW-0067">ATP-binding</keyword>
<dbReference type="CDD" id="cd01173">
    <property type="entry name" value="pyridoxal_pyridoxamine_kinase"/>
    <property type="match status" value="1"/>
</dbReference>
<organism evidence="9 10">
    <name type="scientific">Marasmius oreades</name>
    <name type="common">fairy-ring Marasmius</name>
    <dbReference type="NCBI Taxonomy" id="181124"/>
    <lineage>
        <taxon>Eukaryota</taxon>
        <taxon>Fungi</taxon>
        <taxon>Dikarya</taxon>
        <taxon>Basidiomycota</taxon>
        <taxon>Agaricomycotina</taxon>
        <taxon>Agaricomycetes</taxon>
        <taxon>Agaricomycetidae</taxon>
        <taxon>Agaricales</taxon>
        <taxon>Marasmiineae</taxon>
        <taxon>Marasmiaceae</taxon>
        <taxon>Marasmius</taxon>
    </lineage>
</organism>
<evidence type="ECO:0000256" key="7">
    <source>
        <dbReference type="SAM" id="MobiDB-lite"/>
    </source>
</evidence>
<dbReference type="GO" id="GO:0008478">
    <property type="term" value="F:pyridoxal kinase activity"/>
    <property type="evidence" value="ECO:0007669"/>
    <property type="project" value="UniProtKB-EC"/>
</dbReference>
<dbReference type="Pfam" id="PF08543">
    <property type="entry name" value="Phos_pyr_kin"/>
    <property type="match status" value="1"/>
</dbReference>
<dbReference type="EMBL" id="CM032183">
    <property type="protein sequence ID" value="KAG7094727.1"/>
    <property type="molecule type" value="Genomic_DNA"/>
</dbReference>
<dbReference type="Gene3D" id="3.40.1190.20">
    <property type="match status" value="1"/>
</dbReference>
<dbReference type="SUPFAM" id="SSF53613">
    <property type="entry name" value="Ribokinase-like"/>
    <property type="match status" value="1"/>
</dbReference>
<evidence type="ECO:0000256" key="5">
    <source>
        <dbReference type="ARBA" id="ARBA00022777"/>
    </source>
</evidence>
<dbReference type="EC" id="2.7.1.35" evidence="2"/>
<evidence type="ECO:0000259" key="8">
    <source>
        <dbReference type="Pfam" id="PF08543"/>
    </source>
</evidence>
<keyword evidence="3" id="KW-0808">Transferase</keyword>
<evidence type="ECO:0000256" key="3">
    <source>
        <dbReference type="ARBA" id="ARBA00022679"/>
    </source>
</evidence>
<name>A0A9P7UUC9_9AGAR</name>
<dbReference type="InterPro" id="IPR013749">
    <property type="entry name" value="PM/HMP-P_kinase-1"/>
</dbReference>
<dbReference type="PANTHER" id="PTHR10534">
    <property type="entry name" value="PYRIDOXAL KINASE"/>
    <property type="match status" value="1"/>
</dbReference>